<dbReference type="AlphaFoldDB" id="A0A3N0C5N9"/>
<evidence type="ECO:0000259" key="2">
    <source>
        <dbReference type="PROSITE" id="PS51708"/>
    </source>
</evidence>
<dbReference type="PANTHER" id="PTHR39339">
    <property type="entry name" value="SLR1444 PROTEIN"/>
    <property type="match status" value="1"/>
</dbReference>
<feature type="compositionally biased region" description="Low complexity" evidence="1">
    <location>
        <begin position="185"/>
        <end position="194"/>
    </location>
</feature>
<feature type="domain" description="CHAD" evidence="2">
    <location>
        <begin position="2"/>
        <end position="319"/>
    </location>
</feature>
<dbReference type="InterPro" id="IPR038186">
    <property type="entry name" value="CHAD_dom_sf"/>
</dbReference>
<reference evidence="3 4" key="1">
    <citation type="submission" date="2018-10" db="EMBL/GenBank/DDBJ databases">
        <title>Genome sequencing of Arthrobacter oryzae TNB02.</title>
        <authorList>
            <person name="Cho Y.-J."/>
            <person name="Cho A."/>
            <person name="Kim O.-S."/>
        </authorList>
    </citation>
    <scope>NUCLEOTIDE SEQUENCE [LARGE SCALE GENOMIC DNA]</scope>
    <source>
        <strain evidence="3 4">TNB02</strain>
    </source>
</reference>
<dbReference type="OrthoDB" id="9777271at2"/>
<dbReference type="Pfam" id="PF05235">
    <property type="entry name" value="CHAD"/>
    <property type="match status" value="1"/>
</dbReference>
<feature type="compositionally biased region" description="Polar residues" evidence="1">
    <location>
        <begin position="197"/>
        <end position="206"/>
    </location>
</feature>
<accession>A0A3N0C5N9</accession>
<dbReference type="SMART" id="SM00880">
    <property type="entry name" value="CHAD"/>
    <property type="match status" value="1"/>
</dbReference>
<proteinExistence type="predicted"/>
<dbReference type="Gene3D" id="1.40.20.10">
    <property type="entry name" value="CHAD domain"/>
    <property type="match status" value="1"/>
</dbReference>
<evidence type="ECO:0000256" key="1">
    <source>
        <dbReference type="SAM" id="MobiDB-lite"/>
    </source>
</evidence>
<protein>
    <submittedName>
        <fullName evidence="3">CHAD domain-containing protein</fullName>
    </submittedName>
</protein>
<keyword evidence="4" id="KW-1185">Reference proteome</keyword>
<organism evidence="3 4">
    <name type="scientific">Arthrobacter oryzae</name>
    <dbReference type="NCBI Taxonomy" id="409290"/>
    <lineage>
        <taxon>Bacteria</taxon>
        <taxon>Bacillati</taxon>
        <taxon>Actinomycetota</taxon>
        <taxon>Actinomycetes</taxon>
        <taxon>Micrococcales</taxon>
        <taxon>Micrococcaceae</taxon>
        <taxon>Arthrobacter</taxon>
    </lineage>
</organism>
<dbReference type="PROSITE" id="PS51708">
    <property type="entry name" value="CHAD"/>
    <property type="match status" value="1"/>
</dbReference>
<comment type="caution">
    <text evidence="3">The sequence shown here is derived from an EMBL/GenBank/DDBJ whole genome shotgun (WGS) entry which is preliminary data.</text>
</comment>
<dbReference type="InterPro" id="IPR007899">
    <property type="entry name" value="CHAD_dom"/>
</dbReference>
<evidence type="ECO:0000313" key="4">
    <source>
        <dbReference type="Proteomes" id="UP000273807"/>
    </source>
</evidence>
<dbReference type="RefSeq" id="WP_123254713.1">
    <property type="nucleotide sequence ID" value="NZ_RBED01000074.1"/>
</dbReference>
<evidence type="ECO:0000313" key="3">
    <source>
        <dbReference type="EMBL" id="RNL57467.1"/>
    </source>
</evidence>
<sequence length="321" mass="34900">MATTAGDALLAYLREQHHELLRHAPGVRDGNPESIHQARAAVRRFRSLLATTLSLFDDGAIQDLRRELRWLSMELGAARDPWVATARLAELIAAEPRNLTPRPSAGLIGTELETLTAAGLATARTALDSERYTELLARMTRLCAAPPFTAKAVRKPHKTLRKLIARDEARLRRAVRSLPRPAGPLPGQGAAAGPYTESPTGSTASSAARDEGLHEVRKAAKRLRYAAEFVVEYGPSGGQNWGKRIARAKRTAAAARGIQTILGQHQDSVVARSLLRDLAVAPGRDGTDGFTLGRLHALEDQLAARTEATFIQAWKKFPTIR</sequence>
<dbReference type="Proteomes" id="UP000273807">
    <property type="component" value="Unassembled WGS sequence"/>
</dbReference>
<gene>
    <name evidence="3" type="ORF">D7003_06840</name>
</gene>
<feature type="region of interest" description="Disordered" evidence="1">
    <location>
        <begin position="176"/>
        <end position="212"/>
    </location>
</feature>
<name>A0A3N0C5N9_9MICC</name>
<dbReference type="PANTHER" id="PTHR39339:SF1">
    <property type="entry name" value="CHAD DOMAIN-CONTAINING PROTEIN"/>
    <property type="match status" value="1"/>
</dbReference>
<dbReference type="EMBL" id="RBED01000074">
    <property type="protein sequence ID" value="RNL57467.1"/>
    <property type="molecule type" value="Genomic_DNA"/>
</dbReference>